<dbReference type="EMBL" id="CM001218">
    <property type="protein sequence ID" value="KEH38316.1"/>
    <property type="molecule type" value="Genomic_DNA"/>
</dbReference>
<evidence type="ECO:0000313" key="2">
    <source>
        <dbReference type="EMBL" id="KEH38316.1"/>
    </source>
</evidence>
<sequence>MQLRPLICMWYVPINVISINILPGHQAPNIIELKLQGIKPPSWHSKASTIAIFFILSTCAYLAMSSTVVKSSIAAKTKHEQWMKDFKRVMLRRRNSSRFLQKNWNM</sequence>
<dbReference type="AlphaFoldDB" id="A0A072V9M8"/>
<dbReference type="EnsemblPlants" id="KEH38316">
    <property type="protein sequence ID" value="KEH38316"/>
    <property type="gene ID" value="MTR_2g067840"/>
</dbReference>
<reference evidence="3" key="3">
    <citation type="submission" date="2015-04" db="UniProtKB">
        <authorList>
            <consortium name="EnsemblPlants"/>
        </authorList>
    </citation>
    <scope>IDENTIFICATION</scope>
    <source>
        <strain evidence="3">cv. Jemalong A17</strain>
    </source>
</reference>
<reference evidence="2 4" key="2">
    <citation type="journal article" date="2014" name="BMC Genomics">
        <title>An improved genome release (version Mt4.0) for the model legume Medicago truncatula.</title>
        <authorList>
            <person name="Tang H."/>
            <person name="Krishnakumar V."/>
            <person name="Bidwell S."/>
            <person name="Rosen B."/>
            <person name="Chan A."/>
            <person name="Zhou S."/>
            <person name="Gentzbittel L."/>
            <person name="Childs K.L."/>
            <person name="Yandell M."/>
            <person name="Gundlach H."/>
            <person name="Mayer K.F."/>
            <person name="Schwartz D.C."/>
            <person name="Town C.D."/>
        </authorList>
    </citation>
    <scope>GENOME REANNOTATION</scope>
    <source>
        <strain evidence="2">A17</strain>
        <strain evidence="3 4">cv. Jemalong A17</strain>
    </source>
</reference>
<organism evidence="2 4">
    <name type="scientific">Medicago truncatula</name>
    <name type="common">Barrel medic</name>
    <name type="synonym">Medicago tribuloides</name>
    <dbReference type="NCBI Taxonomy" id="3880"/>
    <lineage>
        <taxon>Eukaryota</taxon>
        <taxon>Viridiplantae</taxon>
        <taxon>Streptophyta</taxon>
        <taxon>Embryophyta</taxon>
        <taxon>Tracheophyta</taxon>
        <taxon>Spermatophyta</taxon>
        <taxon>Magnoliopsida</taxon>
        <taxon>eudicotyledons</taxon>
        <taxon>Gunneridae</taxon>
        <taxon>Pentapetalae</taxon>
        <taxon>rosids</taxon>
        <taxon>fabids</taxon>
        <taxon>Fabales</taxon>
        <taxon>Fabaceae</taxon>
        <taxon>Papilionoideae</taxon>
        <taxon>50 kb inversion clade</taxon>
        <taxon>NPAAA clade</taxon>
        <taxon>Hologalegina</taxon>
        <taxon>IRL clade</taxon>
        <taxon>Trifolieae</taxon>
        <taxon>Medicago</taxon>
    </lineage>
</organism>
<evidence type="ECO:0000256" key="1">
    <source>
        <dbReference type="SAM" id="Phobius"/>
    </source>
</evidence>
<feature type="transmembrane region" description="Helical" evidence="1">
    <location>
        <begin position="50"/>
        <end position="69"/>
    </location>
</feature>
<evidence type="ECO:0000313" key="3">
    <source>
        <dbReference type="EnsemblPlants" id="KEH38316"/>
    </source>
</evidence>
<name>A0A072V9M8_MEDTR</name>
<dbReference type="HOGENOM" id="CLU_2227103_0_0_1"/>
<evidence type="ECO:0000313" key="4">
    <source>
        <dbReference type="Proteomes" id="UP000002051"/>
    </source>
</evidence>
<keyword evidence="1" id="KW-1133">Transmembrane helix</keyword>
<proteinExistence type="predicted"/>
<gene>
    <name evidence="2" type="ordered locus">MTR_2g067840</name>
</gene>
<keyword evidence="4" id="KW-1185">Reference proteome</keyword>
<reference evidence="2 4" key="1">
    <citation type="journal article" date="2011" name="Nature">
        <title>The Medicago genome provides insight into the evolution of rhizobial symbioses.</title>
        <authorList>
            <person name="Young N.D."/>
            <person name="Debelle F."/>
            <person name="Oldroyd G.E."/>
            <person name="Geurts R."/>
            <person name="Cannon S.B."/>
            <person name="Udvardi M.K."/>
            <person name="Benedito V.A."/>
            <person name="Mayer K.F."/>
            <person name="Gouzy J."/>
            <person name="Schoof H."/>
            <person name="Van de Peer Y."/>
            <person name="Proost S."/>
            <person name="Cook D.R."/>
            <person name="Meyers B.C."/>
            <person name="Spannagl M."/>
            <person name="Cheung F."/>
            <person name="De Mita S."/>
            <person name="Krishnakumar V."/>
            <person name="Gundlach H."/>
            <person name="Zhou S."/>
            <person name="Mudge J."/>
            <person name="Bharti A.K."/>
            <person name="Murray J.D."/>
            <person name="Naoumkina M.A."/>
            <person name="Rosen B."/>
            <person name="Silverstein K.A."/>
            <person name="Tang H."/>
            <person name="Rombauts S."/>
            <person name="Zhao P.X."/>
            <person name="Zhou P."/>
            <person name="Barbe V."/>
            <person name="Bardou P."/>
            <person name="Bechner M."/>
            <person name="Bellec A."/>
            <person name="Berger A."/>
            <person name="Berges H."/>
            <person name="Bidwell S."/>
            <person name="Bisseling T."/>
            <person name="Choisne N."/>
            <person name="Couloux A."/>
            <person name="Denny R."/>
            <person name="Deshpande S."/>
            <person name="Dai X."/>
            <person name="Doyle J.J."/>
            <person name="Dudez A.M."/>
            <person name="Farmer A.D."/>
            <person name="Fouteau S."/>
            <person name="Franken C."/>
            <person name="Gibelin C."/>
            <person name="Gish J."/>
            <person name="Goldstein S."/>
            <person name="Gonzalez A.J."/>
            <person name="Green P.J."/>
            <person name="Hallab A."/>
            <person name="Hartog M."/>
            <person name="Hua A."/>
            <person name="Humphray S.J."/>
            <person name="Jeong D.H."/>
            <person name="Jing Y."/>
            <person name="Jocker A."/>
            <person name="Kenton S.M."/>
            <person name="Kim D.J."/>
            <person name="Klee K."/>
            <person name="Lai H."/>
            <person name="Lang C."/>
            <person name="Lin S."/>
            <person name="Macmil S.L."/>
            <person name="Magdelenat G."/>
            <person name="Matthews L."/>
            <person name="McCorrison J."/>
            <person name="Monaghan E.L."/>
            <person name="Mun J.H."/>
            <person name="Najar F.Z."/>
            <person name="Nicholson C."/>
            <person name="Noirot C."/>
            <person name="O'Bleness M."/>
            <person name="Paule C.R."/>
            <person name="Poulain J."/>
            <person name="Prion F."/>
            <person name="Qin B."/>
            <person name="Qu C."/>
            <person name="Retzel E.F."/>
            <person name="Riddle C."/>
            <person name="Sallet E."/>
            <person name="Samain S."/>
            <person name="Samson N."/>
            <person name="Sanders I."/>
            <person name="Saurat O."/>
            <person name="Scarpelli C."/>
            <person name="Schiex T."/>
            <person name="Segurens B."/>
            <person name="Severin A.J."/>
            <person name="Sherrier D.J."/>
            <person name="Shi R."/>
            <person name="Sims S."/>
            <person name="Singer S.R."/>
            <person name="Sinharoy S."/>
            <person name="Sterck L."/>
            <person name="Viollet A."/>
            <person name="Wang B.B."/>
            <person name="Wang K."/>
            <person name="Wang M."/>
            <person name="Wang X."/>
            <person name="Warfsmann J."/>
            <person name="Weissenbach J."/>
            <person name="White D.D."/>
            <person name="White J.D."/>
            <person name="Wiley G.B."/>
            <person name="Wincker P."/>
            <person name="Xing Y."/>
            <person name="Yang L."/>
            <person name="Yao Z."/>
            <person name="Ying F."/>
            <person name="Zhai J."/>
            <person name="Zhou L."/>
            <person name="Zuber A."/>
            <person name="Denarie J."/>
            <person name="Dixon R.A."/>
            <person name="May G.D."/>
            <person name="Schwartz D.C."/>
            <person name="Rogers J."/>
            <person name="Quetier F."/>
            <person name="Town C.D."/>
            <person name="Roe B.A."/>
        </authorList>
    </citation>
    <scope>NUCLEOTIDE SEQUENCE [LARGE SCALE GENOMIC DNA]</scope>
    <source>
        <strain evidence="2">A17</strain>
        <strain evidence="3 4">cv. Jemalong A17</strain>
    </source>
</reference>
<keyword evidence="1" id="KW-0472">Membrane</keyword>
<accession>A0A072V9M8</accession>
<keyword evidence="1 2" id="KW-0812">Transmembrane</keyword>
<dbReference type="Proteomes" id="UP000002051">
    <property type="component" value="Chromosome 2"/>
</dbReference>
<protein>
    <submittedName>
        <fullName evidence="2">Transmembrane protein, putative</fullName>
    </submittedName>
</protein>